<gene>
    <name evidence="2" type="ORF">SAMN04487991_1640</name>
</gene>
<dbReference type="STRING" id="588602.SAMN04487991_1640"/>
<sequence>MSGLKLSHLVSGSIAVLLGYTSSVAIIFQAIDVLGVPQAVANSWMLALGLGMGLSTLILTLRFKMPILTAWSTPGAALLVLSLDGVSAPEAIGAFLVCGALLTLTGVTGWFERIAHLIPDAIGNAMLAGILFRFGLGVFSSMEENLPLVALMCATYLAGRRFFARFAIPSVLAVGILYCAATGAFATGAPFTFELARPVFTMPEFTLSALIGIALPLYIVTMSSQNMPGVVTLKSAGYQPPVSSAITVTGLTTLILAPFGGYAFNLAAITAAICAGPEADENPATRWKAAAVTGVLYCVTGLLGAAVIALFLIAPKALVVTIAGLALLNTIAGGLSAALHDPKDRDAALVTFMTTVSGLSFMSIGAPVWALLFGGLTSLVLTPRKTG</sequence>
<evidence type="ECO:0000256" key="1">
    <source>
        <dbReference type="SAM" id="Phobius"/>
    </source>
</evidence>
<feature type="transmembrane region" description="Helical" evidence="1">
    <location>
        <begin position="170"/>
        <end position="193"/>
    </location>
</feature>
<proteinExistence type="predicted"/>
<evidence type="ECO:0000313" key="3">
    <source>
        <dbReference type="Proteomes" id="UP000199630"/>
    </source>
</evidence>
<name>A0A1I3PDQ8_9RHOB</name>
<dbReference type="PANTHER" id="PTHR30199">
    <property type="entry name" value="MFS FAMILY TRANSPORTER, PREDICTED SUBSTRATE BENZOATE"/>
    <property type="match status" value="1"/>
</dbReference>
<organism evidence="2 3">
    <name type="scientific">Celeribacter neptunius</name>
    <dbReference type="NCBI Taxonomy" id="588602"/>
    <lineage>
        <taxon>Bacteria</taxon>
        <taxon>Pseudomonadati</taxon>
        <taxon>Pseudomonadota</taxon>
        <taxon>Alphaproteobacteria</taxon>
        <taxon>Rhodobacterales</taxon>
        <taxon>Roseobacteraceae</taxon>
        <taxon>Celeribacter</taxon>
    </lineage>
</organism>
<feature type="transmembrane region" description="Helical" evidence="1">
    <location>
        <begin position="205"/>
        <end position="224"/>
    </location>
</feature>
<protein>
    <submittedName>
        <fullName evidence="2">Benzoate membrane transport protein</fullName>
    </submittedName>
</protein>
<dbReference type="PANTHER" id="PTHR30199:SF0">
    <property type="entry name" value="INNER MEMBRANE PROTEIN YDCO"/>
    <property type="match status" value="1"/>
</dbReference>
<dbReference type="GO" id="GO:0005886">
    <property type="term" value="C:plasma membrane"/>
    <property type="evidence" value="ECO:0007669"/>
    <property type="project" value="TreeGrafter"/>
</dbReference>
<feature type="transmembrane region" description="Helical" evidence="1">
    <location>
        <begin position="43"/>
        <end position="61"/>
    </location>
</feature>
<feature type="transmembrane region" description="Helical" evidence="1">
    <location>
        <begin position="123"/>
        <end position="140"/>
    </location>
</feature>
<accession>A0A1I3PDQ8</accession>
<feature type="transmembrane region" description="Helical" evidence="1">
    <location>
        <begin position="318"/>
        <end position="339"/>
    </location>
</feature>
<evidence type="ECO:0000313" key="2">
    <source>
        <dbReference type="EMBL" id="SFJ19487.1"/>
    </source>
</evidence>
<feature type="transmembrane region" description="Helical" evidence="1">
    <location>
        <begin position="12"/>
        <end position="31"/>
    </location>
</feature>
<keyword evidence="1" id="KW-1133">Transmembrane helix</keyword>
<keyword evidence="1" id="KW-0472">Membrane</keyword>
<dbReference type="InterPro" id="IPR004711">
    <property type="entry name" value="Benzoate_Transporter"/>
</dbReference>
<feature type="transmembrane region" description="Helical" evidence="1">
    <location>
        <begin position="289"/>
        <end position="311"/>
    </location>
</feature>
<dbReference type="AlphaFoldDB" id="A0A1I3PDQ8"/>
<keyword evidence="1" id="KW-0812">Transmembrane</keyword>
<dbReference type="NCBIfam" id="TIGR00843">
    <property type="entry name" value="benE"/>
    <property type="match status" value="1"/>
</dbReference>
<dbReference type="GO" id="GO:0042925">
    <property type="term" value="F:benzoate transmembrane transporter activity"/>
    <property type="evidence" value="ECO:0007669"/>
    <property type="project" value="InterPro"/>
</dbReference>
<feature type="transmembrane region" description="Helical" evidence="1">
    <location>
        <begin position="359"/>
        <end position="381"/>
    </location>
</feature>
<keyword evidence="3" id="KW-1185">Reference proteome</keyword>
<dbReference type="OrthoDB" id="9792424at2"/>
<dbReference type="Proteomes" id="UP000199630">
    <property type="component" value="Unassembled WGS sequence"/>
</dbReference>
<feature type="transmembrane region" description="Helical" evidence="1">
    <location>
        <begin position="245"/>
        <end position="269"/>
    </location>
</feature>
<dbReference type="Pfam" id="PF03594">
    <property type="entry name" value="BenE"/>
    <property type="match status" value="1"/>
</dbReference>
<dbReference type="EMBL" id="FORH01000002">
    <property type="protein sequence ID" value="SFJ19487.1"/>
    <property type="molecule type" value="Genomic_DNA"/>
</dbReference>
<reference evidence="3" key="1">
    <citation type="submission" date="2016-10" db="EMBL/GenBank/DDBJ databases">
        <authorList>
            <person name="Varghese N."/>
            <person name="Submissions S."/>
        </authorList>
    </citation>
    <scope>NUCLEOTIDE SEQUENCE [LARGE SCALE GENOMIC DNA]</scope>
    <source>
        <strain evidence="3">DSM 26471</strain>
    </source>
</reference>
<feature type="transmembrane region" description="Helical" evidence="1">
    <location>
        <begin position="92"/>
        <end position="111"/>
    </location>
</feature>